<dbReference type="InterPro" id="IPR021917">
    <property type="entry name" value="Unchr_Zn-peptidase-like"/>
</dbReference>
<dbReference type="Proteomes" id="UP000193498">
    <property type="component" value="Unassembled WGS sequence"/>
</dbReference>
<proteinExistence type="predicted"/>
<dbReference type="PANTHER" id="PTHR21054:SF2">
    <property type="entry name" value="MIP04191P"/>
    <property type="match status" value="1"/>
</dbReference>
<dbReference type="Pfam" id="PF12044">
    <property type="entry name" value="Metallopep"/>
    <property type="match status" value="1"/>
</dbReference>
<gene>
    <name evidence="1" type="ORF">K493DRAFT_70962</name>
</gene>
<dbReference type="PANTHER" id="PTHR21054">
    <property type="entry name" value="ZINC METALLOPROTEINASE-RELATED"/>
    <property type="match status" value="1"/>
</dbReference>
<organism evidence="1 2">
    <name type="scientific">Basidiobolus meristosporus CBS 931.73</name>
    <dbReference type="NCBI Taxonomy" id="1314790"/>
    <lineage>
        <taxon>Eukaryota</taxon>
        <taxon>Fungi</taxon>
        <taxon>Fungi incertae sedis</taxon>
        <taxon>Zoopagomycota</taxon>
        <taxon>Entomophthoromycotina</taxon>
        <taxon>Basidiobolomycetes</taxon>
        <taxon>Basidiobolales</taxon>
        <taxon>Basidiobolaceae</taxon>
        <taxon>Basidiobolus</taxon>
    </lineage>
</organism>
<dbReference type="EMBL" id="MCFE01000047">
    <property type="protein sequence ID" value="ORY03376.1"/>
    <property type="molecule type" value="Genomic_DNA"/>
</dbReference>
<sequence length="567" mass="63733">MSYFAAPRISNVQNGENIYQRVLLVYGQAGPEGSRFESEVEVQSSNFPPIRWPVVDSHFKCLVHLEPGTNQVVFSYQGQQTVITLNYVPPLDNPPLRLVIMLAKDSPAQLDAPDCKRDDCGLEGAIKRFRCAAYLWQAFNSEQMVRNGFGRRTFMLEESYQAETLTSQTHEVRNTAVVHVIRSKRTVQEIRDRDIAQQYKPPAGTPPTDKPSLFSIFLEALREHGAPFDKPCYVAGLIMDSHYDPQQQLILGHAALGGGAGHIRLGMFGSQAVHSWPRCLEEVVPAFTDERCTEDYLANDSNECGVYYKCLNVGMGAFLHEVGHCLTLDHSGAGIMSRGFNDFNKTFVVKEGDKRPILPNAQDEGGSRWHRTDVIRLRYHPCLRLPMDPPPASTDQGASFLTMDNGVLIQSPAGLSMIEYHVNDRYSTHVEFVRDDIPHPTELMIELNEISSRLNMKPSDKLRMVLVSTNQQINELDDVQEFIQKGTTQDPYLGSIHKSSECGSWYFEDATSFSNLILPRQGQQLVSVKVHSGAYIDGVAFGYADGSEDSLRQDWWWRSERNHLGSG</sequence>
<dbReference type="AlphaFoldDB" id="A0A1Y1YZK8"/>
<dbReference type="InParanoid" id="A0A1Y1YZK8"/>
<comment type="caution">
    <text evidence="1">The sequence shown here is derived from an EMBL/GenBank/DDBJ whole genome shotgun (WGS) entry which is preliminary data.</text>
</comment>
<dbReference type="OrthoDB" id="74460at2759"/>
<reference evidence="1 2" key="1">
    <citation type="submission" date="2016-07" db="EMBL/GenBank/DDBJ databases">
        <title>Pervasive Adenine N6-methylation of Active Genes in Fungi.</title>
        <authorList>
            <consortium name="DOE Joint Genome Institute"/>
            <person name="Mondo S.J."/>
            <person name="Dannebaum R.O."/>
            <person name="Kuo R.C."/>
            <person name="Labutti K."/>
            <person name="Haridas S."/>
            <person name="Kuo A."/>
            <person name="Salamov A."/>
            <person name="Ahrendt S.R."/>
            <person name="Lipzen A."/>
            <person name="Sullivan W."/>
            <person name="Andreopoulos W.B."/>
            <person name="Clum A."/>
            <person name="Lindquist E."/>
            <person name="Daum C."/>
            <person name="Ramamoorthy G.K."/>
            <person name="Gryganskyi A."/>
            <person name="Culley D."/>
            <person name="Magnuson J.K."/>
            <person name="James T.Y."/>
            <person name="O'Malley M.A."/>
            <person name="Stajich J.E."/>
            <person name="Spatafora J.W."/>
            <person name="Visel A."/>
            <person name="Grigoriev I.V."/>
        </authorList>
    </citation>
    <scope>NUCLEOTIDE SEQUENCE [LARGE SCALE GENOMIC DNA]</scope>
    <source>
        <strain evidence="1 2">CBS 931.73</strain>
    </source>
</reference>
<evidence type="ECO:0008006" key="3">
    <source>
        <dbReference type="Google" id="ProtNLM"/>
    </source>
</evidence>
<accession>A0A1Y1YZK8</accession>
<evidence type="ECO:0000313" key="2">
    <source>
        <dbReference type="Proteomes" id="UP000193498"/>
    </source>
</evidence>
<name>A0A1Y1YZK8_9FUNG</name>
<dbReference type="FunCoup" id="A0A1Y1YZK8">
    <property type="interactions" value="10"/>
</dbReference>
<keyword evidence="2" id="KW-1185">Reference proteome</keyword>
<dbReference type="GO" id="GO:0005737">
    <property type="term" value="C:cytoplasm"/>
    <property type="evidence" value="ECO:0007669"/>
    <property type="project" value="TreeGrafter"/>
</dbReference>
<dbReference type="InterPro" id="IPR053002">
    <property type="entry name" value="Metalloproteinase_M10B"/>
</dbReference>
<protein>
    <recommendedName>
        <fullName evidence="3">Jacalin-type lectin domain-containing protein</fullName>
    </recommendedName>
</protein>
<evidence type="ECO:0000313" key="1">
    <source>
        <dbReference type="EMBL" id="ORY03376.1"/>
    </source>
</evidence>